<reference evidence="4 5" key="1">
    <citation type="submission" date="2024-03" db="EMBL/GenBank/DDBJ databases">
        <title>Draft genome sequence of Pseudonocardia nematodicida JCM 31783.</title>
        <authorList>
            <person name="Butdee W."/>
            <person name="Duangmal K."/>
        </authorList>
    </citation>
    <scope>NUCLEOTIDE SEQUENCE [LARGE SCALE GENOMIC DNA]</scope>
    <source>
        <strain evidence="4 5">JCM 31783</strain>
    </source>
</reference>
<feature type="transmembrane region" description="Helical" evidence="2">
    <location>
        <begin position="112"/>
        <end position="133"/>
    </location>
</feature>
<dbReference type="CDD" id="cd01949">
    <property type="entry name" value="GGDEF"/>
    <property type="match status" value="1"/>
</dbReference>
<feature type="transmembrane region" description="Helical" evidence="2">
    <location>
        <begin position="74"/>
        <end position="100"/>
    </location>
</feature>
<dbReference type="InterPro" id="IPR000160">
    <property type="entry name" value="GGDEF_dom"/>
</dbReference>
<dbReference type="EMBL" id="JBEDNQ010000002">
    <property type="protein sequence ID" value="MEQ3550051.1"/>
    <property type="molecule type" value="Genomic_DNA"/>
</dbReference>
<dbReference type="Gene3D" id="3.30.70.270">
    <property type="match status" value="1"/>
</dbReference>
<dbReference type="RefSeq" id="WP_349297375.1">
    <property type="nucleotide sequence ID" value="NZ_JBEDNQ010000002.1"/>
</dbReference>
<feature type="domain" description="GGDEF" evidence="3">
    <location>
        <begin position="263"/>
        <end position="404"/>
    </location>
</feature>
<keyword evidence="2" id="KW-0472">Membrane</keyword>
<organism evidence="4 5">
    <name type="scientific">Pseudonocardia nematodicida</name>
    <dbReference type="NCBI Taxonomy" id="1206997"/>
    <lineage>
        <taxon>Bacteria</taxon>
        <taxon>Bacillati</taxon>
        <taxon>Actinomycetota</taxon>
        <taxon>Actinomycetes</taxon>
        <taxon>Pseudonocardiales</taxon>
        <taxon>Pseudonocardiaceae</taxon>
        <taxon>Pseudonocardia</taxon>
    </lineage>
</organism>
<dbReference type="SMART" id="SM00267">
    <property type="entry name" value="GGDEF"/>
    <property type="match status" value="1"/>
</dbReference>
<evidence type="ECO:0000256" key="1">
    <source>
        <dbReference type="SAM" id="MobiDB-lite"/>
    </source>
</evidence>
<keyword evidence="4" id="KW-0548">Nucleotidyltransferase</keyword>
<feature type="transmembrane region" description="Helical" evidence="2">
    <location>
        <begin position="145"/>
        <end position="167"/>
    </location>
</feature>
<dbReference type="InterPro" id="IPR043128">
    <property type="entry name" value="Rev_trsase/Diguanyl_cyclase"/>
</dbReference>
<name>A0ABV1K6E4_9PSEU</name>
<dbReference type="GO" id="GO:0052621">
    <property type="term" value="F:diguanylate cyclase activity"/>
    <property type="evidence" value="ECO:0007669"/>
    <property type="project" value="UniProtKB-EC"/>
</dbReference>
<dbReference type="Proteomes" id="UP001494902">
    <property type="component" value="Unassembled WGS sequence"/>
</dbReference>
<accession>A0ABV1K6E4</accession>
<dbReference type="Pfam" id="PF00990">
    <property type="entry name" value="GGDEF"/>
    <property type="match status" value="1"/>
</dbReference>
<dbReference type="InterPro" id="IPR029787">
    <property type="entry name" value="Nucleotide_cyclase"/>
</dbReference>
<feature type="transmembrane region" description="Helical" evidence="2">
    <location>
        <begin position="179"/>
        <end position="202"/>
    </location>
</feature>
<gene>
    <name evidence="4" type="ORF">WIS52_06170</name>
</gene>
<evidence type="ECO:0000256" key="2">
    <source>
        <dbReference type="SAM" id="Phobius"/>
    </source>
</evidence>
<dbReference type="InterPro" id="IPR050469">
    <property type="entry name" value="Diguanylate_Cyclase"/>
</dbReference>
<dbReference type="PANTHER" id="PTHR45138">
    <property type="entry name" value="REGULATORY COMPONENTS OF SENSORY TRANSDUCTION SYSTEM"/>
    <property type="match status" value="1"/>
</dbReference>
<proteinExistence type="predicted"/>
<feature type="region of interest" description="Disordered" evidence="1">
    <location>
        <begin position="403"/>
        <end position="423"/>
    </location>
</feature>
<evidence type="ECO:0000259" key="3">
    <source>
        <dbReference type="PROSITE" id="PS50887"/>
    </source>
</evidence>
<dbReference type="EC" id="2.7.7.65" evidence="4"/>
<keyword evidence="2" id="KW-0812">Transmembrane</keyword>
<dbReference type="PANTHER" id="PTHR45138:SF9">
    <property type="entry name" value="DIGUANYLATE CYCLASE DGCM-RELATED"/>
    <property type="match status" value="1"/>
</dbReference>
<dbReference type="PROSITE" id="PS50887">
    <property type="entry name" value="GGDEF"/>
    <property type="match status" value="1"/>
</dbReference>
<evidence type="ECO:0000313" key="4">
    <source>
        <dbReference type="EMBL" id="MEQ3550051.1"/>
    </source>
</evidence>
<evidence type="ECO:0000313" key="5">
    <source>
        <dbReference type="Proteomes" id="UP001494902"/>
    </source>
</evidence>
<sequence>MRARLFALGVEAVALALVVHAIIHVTVPGVDQLVLAGLLAGVAVAHVELSRTAERVRRRISDTTHVNMTSVCTFAAALLLPVVPATVVVVVIYTHLYLRVCRPAGIAAHRHLFSATTVVLAVHAVAAVSGLPGDPLGGFGSFGDATLILAAVAAFTAVNMLLVVTAVRLSQPGTRFLRILLGGEIVLELATVSLGGLVAVIIANTTPWLVLLAIPPLLVLEQATLVRQLETRAETDAKTGLLNNDAWRWRARQMVERSARSDRAVAVLVLDLDHFKAVNDRHGHLAGDDVLRAVAGVLTAEVRDQDPAGRFGGEEFVVAIGGLQRDDVVYGRAREVAERIRRNIEALVVTPPSAGRPVDGLSVSIGVAASPDHGDDIEALLTAADAALYAAKRAGRNQVRVWGDPEPAAPAPATPPFGMRYSA</sequence>
<dbReference type="NCBIfam" id="TIGR00254">
    <property type="entry name" value="GGDEF"/>
    <property type="match status" value="1"/>
</dbReference>
<protein>
    <submittedName>
        <fullName evidence="4">GGDEF domain-containing protein</fullName>
        <ecNumber evidence="4">2.7.7.65</ecNumber>
    </submittedName>
</protein>
<dbReference type="SUPFAM" id="SSF55073">
    <property type="entry name" value="Nucleotide cyclase"/>
    <property type="match status" value="1"/>
</dbReference>
<comment type="caution">
    <text evidence="4">The sequence shown here is derived from an EMBL/GenBank/DDBJ whole genome shotgun (WGS) entry which is preliminary data.</text>
</comment>
<keyword evidence="5" id="KW-1185">Reference proteome</keyword>
<keyword evidence="2" id="KW-1133">Transmembrane helix</keyword>
<keyword evidence="4" id="KW-0808">Transferase</keyword>